<dbReference type="AlphaFoldDB" id="A0A8K1FG34"/>
<gene>
    <name evidence="4" type="ORF">Poli38472_011880</name>
</gene>
<dbReference type="InterPro" id="IPR036430">
    <property type="entry name" value="RNase_T2-like_sf"/>
</dbReference>
<reference evidence="4" key="1">
    <citation type="submission" date="2019-03" db="EMBL/GenBank/DDBJ databases">
        <title>Long read genome sequence of the mycoparasitic Pythium oligandrum ATCC 38472 isolated from sugarbeet rhizosphere.</title>
        <authorList>
            <person name="Gaulin E."/>
        </authorList>
    </citation>
    <scope>NUCLEOTIDE SEQUENCE</scope>
    <source>
        <strain evidence="4">ATCC 38472_TT</strain>
    </source>
</reference>
<dbReference type="PROSITE" id="PS00531">
    <property type="entry name" value="RNASE_T2_2"/>
    <property type="match status" value="1"/>
</dbReference>
<comment type="similarity">
    <text evidence="1 2">Belongs to the RNase T2 family.</text>
</comment>
<dbReference type="Gene3D" id="3.90.730.10">
    <property type="entry name" value="Ribonuclease T2-like"/>
    <property type="match status" value="1"/>
</dbReference>
<dbReference type="FunFam" id="3.90.730.10:FF:000011">
    <property type="entry name" value="Uncharacterized protein"/>
    <property type="match status" value="1"/>
</dbReference>
<sequence>MVFKSLLVSAAVFASSASAIDYVGGWVPATPKDQCVDICVNSKATPTCLTNAPDCLAKLQRPGDFDYMVLEELFVPQFCRDLLLGVDSTISHQNVNPYPAGIHCDPKVVKSEMTIHGLWPNYNDGYAGCCNVTETIINHPYHAGDFDKNQARLLKRMKKVWVDPTQSNTYDTLCEIYNHEFQKHGLCYNAFEADYEKAAVNYFEATLNVAERLSSATNKLNHWARLAKPQTTLASINSLYRKKVQVLCSKADGVNQLSAIRSCWDKPAVANATGPFTQRDCANATSSSAFVPCNGTMPISLKKYIAPKDNSTSQH</sequence>
<keyword evidence="3" id="KW-0732">Signal</keyword>
<dbReference type="Pfam" id="PF00445">
    <property type="entry name" value="Ribonuclease_T2"/>
    <property type="match status" value="1"/>
</dbReference>
<dbReference type="EMBL" id="SPLM01000112">
    <property type="protein sequence ID" value="TMW58292.1"/>
    <property type="molecule type" value="Genomic_DNA"/>
</dbReference>
<dbReference type="GO" id="GO:0005576">
    <property type="term" value="C:extracellular region"/>
    <property type="evidence" value="ECO:0007669"/>
    <property type="project" value="TreeGrafter"/>
</dbReference>
<dbReference type="InterPro" id="IPR001568">
    <property type="entry name" value="RNase_T2-like"/>
</dbReference>
<dbReference type="PANTHER" id="PTHR11240">
    <property type="entry name" value="RIBONUCLEASE T2"/>
    <property type="match status" value="1"/>
</dbReference>
<dbReference type="OrthoDB" id="435754at2759"/>
<feature type="chain" id="PRO_5035477190" evidence="3">
    <location>
        <begin position="20"/>
        <end position="315"/>
    </location>
</feature>
<evidence type="ECO:0000256" key="2">
    <source>
        <dbReference type="RuleBase" id="RU004328"/>
    </source>
</evidence>
<dbReference type="Proteomes" id="UP000794436">
    <property type="component" value="Unassembled WGS sequence"/>
</dbReference>
<accession>A0A8K1FG34</accession>
<dbReference type="InterPro" id="IPR033130">
    <property type="entry name" value="RNase_T2_His_AS_2"/>
</dbReference>
<proteinExistence type="inferred from homology"/>
<dbReference type="GO" id="GO:0033897">
    <property type="term" value="F:ribonuclease T2 activity"/>
    <property type="evidence" value="ECO:0007669"/>
    <property type="project" value="InterPro"/>
</dbReference>
<name>A0A8K1FG34_PYTOL</name>
<dbReference type="SUPFAM" id="SSF55895">
    <property type="entry name" value="Ribonuclease Rh-like"/>
    <property type="match status" value="1"/>
</dbReference>
<dbReference type="PANTHER" id="PTHR11240:SF22">
    <property type="entry name" value="RIBONUCLEASE T2"/>
    <property type="match status" value="1"/>
</dbReference>
<keyword evidence="5" id="KW-1185">Reference proteome</keyword>
<dbReference type="GO" id="GO:0003723">
    <property type="term" value="F:RNA binding"/>
    <property type="evidence" value="ECO:0007669"/>
    <property type="project" value="InterPro"/>
</dbReference>
<dbReference type="GO" id="GO:0006401">
    <property type="term" value="P:RNA catabolic process"/>
    <property type="evidence" value="ECO:0007669"/>
    <property type="project" value="TreeGrafter"/>
</dbReference>
<comment type="caution">
    <text evidence="4">The sequence shown here is derived from an EMBL/GenBank/DDBJ whole genome shotgun (WGS) entry which is preliminary data.</text>
</comment>
<evidence type="ECO:0000256" key="1">
    <source>
        <dbReference type="ARBA" id="ARBA00007469"/>
    </source>
</evidence>
<organism evidence="4 5">
    <name type="scientific">Pythium oligandrum</name>
    <name type="common">Mycoparasitic fungus</name>
    <dbReference type="NCBI Taxonomy" id="41045"/>
    <lineage>
        <taxon>Eukaryota</taxon>
        <taxon>Sar</taxon>
        <taxon>Stramenopiles</taxon>
        <taxon>Oomycota</taxon>
        <taxon>Peronosporomycetes</taxon>
        <taxon>Pythiales</taxon>
        <taxon>Pythiaceae</taxon>
        <taxon>Pythium</taxon>
    </lineage>
</organism>
<evidence type="ECO:0000313" key="5">
    <source>
        <dbReference type="Proteomes" id="UP000794436"/>
    </source>
</evidence>
<protein>
    <submittedName>
        <fullName evidence="4">Uncharacterized protein</fullName>
    </submittedName>
</protein>
<feature type="signal peptide" evidence="3">
    <location>
        <begin position="1"/>
        <end position="19"/>
    </location>
</feature>
<evidence type="ECO:0000313" key="4">
    <source>
        <dbReference type="EMBL" id="TMW58292.1"/>
    </source>
</evidence>
<evidence type="ECO:0000256" key="3">
    <source>
        <dbReference type="SAM" id="SignalP"/>
    </source>
</evidence>